<dbReference type="Pfam" id="PF06212">
    <property type="entry name" value="GRIM-19"/>
    <property type="match status" value="1"/>
</dbReference>
<dbReference type="InterPro" id="IPR009346">
    <property type="entry name" value="GRIM-19"/>
</dbReference>
<name>A0A915EV25_9BILA</name>
<keyword evidence="19" id="KW-1185">Reference proteome</keyword>
<dbReference type="InterPro" id="IPR027806">
    <property type="entry name" value="HARBI1_dom"/>
</dbReference>
<sequence length="494" mass="58105">MAKITRATKIGLAFWYIIQKREGTSRRFWVHPMWEKRHRSGSYQILLPELKQHAEKFHSYMRMNLSEFNNLLAVVNSTFNLDSDQPRRKIDVNTWLLGHWGSLSLAFLSVPSWCFNSLQNSGFNMLRNLQCSQNRLSSVPATEEEWIDIAAKFFSRWNCPNTLGAIDGKHVLIKRPPHSGSLYYNYKGTFSTVLLAVCDADYRCIYASYGIFDRGDFKKAIENGSLHLPTDSSFPFTNGSSLPFFFVGDGAFPLSRRMMKPFPGQRLSHHKQIYNYRISRARRLIENFFGILACSYRVLLKPLETKISNTDNIIKACLALHNFNVRHAAVRSPQKTLRTEPRFNWHRTYAKALWKPRVVIPIFIGTGIYGYYQLQAKMKAKSTLKFEDVDIYNAMYPFLTAERDRRWLKFLNKNRDYENEVMKNVKGWKTGTWYGEPVYFTLGDKWWDPGMEEVFAHSPTSAKEYELHFDRRDTYQAPKWWHHYVPEYVRVRMF</sequence>
<evidence type="ECO:0000313" key="20">
    <source>
        <dbReference type="WBParaSite" id="jg9829"/>
    </source>
</evidence>
<keyword evidence="6" id="KW-0679">Respiratory chain</keyword>
<evidence type="ECO:0000256" key="13">
    <source>
        <dbReference type="ARBA" id="ARBA00023136"/>
    </source>
</evidence>
<keyword evidence="7" id="KW-0812">Transmembrane</keyword>
<keyword evidence="9" id="KW-0999">Mitochondrion inner membrane</keyword>
<dbReference type="AlphaFoldDB" id="A0A915EV25"/>
<accession>A0A915EV25</accession>
<keyword evidence="12" id="KW-0496">Mitochondrion</keyword>
<dbReference type="GO" id="GO:0045271">
    <property type="term" value="C:respiratory chain complex I"/>
    <property type="evidence" value="ECO:0007669"/>
    <property type="project" value="UniProtKB-ARBA"/>
</dbReference>
<reference evidence="20" key="1">
    <citation type="submission" date="2022-11" db="UniProtKB">
        <authorList>
            <consortium name="WormBaseParasite"/>
        </authorList>
    </citation>
    <scope>IDENTIFICATION</scope>
</reference>
<evidence type="ECO:0000256" key="4">
    <source>
        <dbReference type="ARBA" id="ARBA00018192"/>
    </source>
</evidence>
<evidence type="ECO:0000256" key="12">
    <source>
        <dbReference type="ARBA" id="ARBA00023128"/>
    </source>
</evidence>
<evidence type="ECO:0000256" key="5">
    <source>
        <dbReference type="ARBA" id="ARBA00022448"/>
    </source>
</evidence>
<comment type="cofactor">
    <cofactor evidence="1">
        <name>a divalent metal cation</name>
        <dbReference type="ChEBI" id="CHEBI:60240"/>
    </cofactor>
</comment>
<evidence type="ECO:0000256" key="8">
    <source>
        <dbReference type="ARBA" id="ARBA00022723"/>
    </source>
</evidence>
<evidence type="ECO:0000256" key="1">
    <source>
        <dbReference type="ARBA" id="ARBA00001968"/>
    </source>
</evidence>
<evidence type="ECO:0000256" key="17">
    <source>
        <dbReference type="ARBA" id="ARBA00046797"/>
    </source>
</evidence>
<evidence type="ECO:0000259" key="18">
    <source>
        <dbReference type="Pfam" id="PF13359"/>
    </source>
</evidence>
<keyword evidence="10" id="KW-0249">Electron transport</keyword>
<evidence type="ECO:0000256" key="11">
    <source>
        <dbReference type="ARBA" id="ARBA00022989"/>
    </source>
</evidence>
<comment type="subunit">
    <text evidence="17">Complex I is composed of 45 different subunits. Interacts with CARD15, but not with CARD4. Interacts with STAT3, but not with STAT1, STAT2 and STAT5A. Interacts with OLFM4.</text>
</comment>
<evidence type="ECO:0000256" key="15">
    <source>
        <dbReference type="ARBA" id="ARBA00031622"/>
    </source>
</evidence>
<dbReference type="WBParaSite" id="jg9829">
    <property type="protein sequence ID" value="jg9829"/>
    <property type="gene ID" value="jg9829"/>
</dbReference>
<keyword evidence="13" id="KW-0472">Membrane</keyword>
<dbReference type="GO" id="GO:0005743">
    <property type="term" value="C:mitochondrial inner membrane"/>
    <property type="evidence" value="ECO:0007669"/>
    <property type="project" value="UniProtKB-SubCell"/>
</dbReference>
<evidence type="ECO:0000256" key="16">
    <source>
        <dbReference type="ARBA" id="ARBA00045908"/>
    </source>
</evidence>
<feature type="domain" description="DDE Tnp4" evidence="18">
    <location>
        <begin position="166"/>
        <end position="322"/>
    </location>
</feature>
<evidence type="ECO:0000256" key="6">
    <source>
        <dbReference type="ARBA" id="ARBA00022660"/>
    </source>
</evidence>
<keyword evidence="11" id="KW-1133">Transmembrane helix</keyword>
<organism evidence="19 20">
    <name type="scientific">Ditylenchus dipsaci</name>
    <dbReference type="NCBI Taxonomy" id="166011"/>
    <lineage>
        <taxon>Eukaryota</taxon>
        <taxon>Metazoa</taxon>
        <taxon>Ecdysozoa</taxon>
        <taxon>Nematoda</taxon>
        <taxon>Chromadorea</taxon>
        <taxon>Rhabditida</taxon>
        <taxon>Tylenchina</taxon>
        <taxon>Tylenchomorpha</taxon>
        <taxon>Sphaerularioidea</taxon>
        <taxon>Anguinidae</taxon>
        <taxon>Anguininae</taxon>
        <taxon>Ditylenchus</taxon>
    </lineage>
</organism>
<evidence type="ECO:0000313" key="19">
    <source>
        <dbReference type="Proteomes" id="UP000887574"/>
    </source>
</evidence>
<evidence type="ECO:0000256" key="7">
    <source>
        <dbReference type="ARBA" id="ARBA00022692"/>
    </source>
</evidence>
<dbReference type="Pfam" id="PF13359">
    <property type="entry name" value="DDE_Tnp_4"/>
    <property type="match status" value="1"/>
</dbReference>
<dbReference type="PANTHER" id="PTHR12966">
    <property type="entry name" value="NADH DEHYDROGENASE UBIQUINONE 1 ALPHA SUBCOMPLEX SUBUNIT 13"/>
    <property type="match status" value="1"/>
</dbReference>
<protein>
    <recommendedName>
        <fullName evidence="4">NADH dehydrogenase [ubiquinone] 1 alpha subcomplex subunit 13</fullName>
    </recommendedName>
    <alternativeName>
        <fullName evidence="15">Complex I-B16.6</fullName>
    </alternativeName>
    <alternativeName>
        <fullName evidence="14">NADH-ubiquinone oxidoreductase B16.6 subunit</fullName>
    </alternativeName>
</protein>
<proteinExistence type="inferred from homology"/>
<comment type="similarity">
    <text evidence="3">Belongs to the complex I NDUFA13 subunit family.</text>
</comment>
<keyword evidence="5" id="KW-0813">Transport</keyword>
<comment type="function">
    <text evidence="16">Accessory subunit of the mitochondrial membrane respiratory chain NADH dehydrogenase (Complex I), that is believed not to be involved in catalysis. Complex I functions in the transfer of electrons from NADH to the respiratory chain. The immediate electron acceptor for the enzyme is believed to be ubiquinone. Involved in the interferon/all-trans-retinoic acid (IFN/RA) induced cell death. This apoptotic activity is inhibited by interaction with viral IRF1. Prevents the transactivation of STAT3 target genes. May play a role in CARD15-mediated innate mucosal responses and serve to regulate intestinal epithelial cell responses to microbes.</text>
</comment>
<dbReference type="Proteomes" id="UP000887574">
    <property type="component" value="Unplaced"/>
</dbReference>
<evidence type="ECO:0000256" key="3">
    <source>
        <dbReference type="ARBA" id="ARBA00007312"/>
    </source>
</evidence>
<comment type="subcellular location">
    <subcellularLocation>
        <location evidence="2">Mitochondrion inner membrane</location>
        <topology evidence="2">Single-pass membrane protein</topology>
        <orientation evidence="2">Matrix side</orientation>
    </subcellularLocation>
</comment>
<evidence type="ECO:0000256" key="10">
    <source>
        <dbReference type="ARBA" id="ARBA00022982"/>
    </source>
</evidence>
<keyword evidence="8" id="KW-0479">Metal-binding</keyword>
<evidence type="ECO:0000256" key="9">
    <source>
        <dbReference type="ARBA" id="ARBA00022792"/>
    </source>
</evidence>
<evidence type="ECO:0000256" key="14">
    <source>
        <dbReference type="ARBA" id="ARBA00030328"/>
    </source>
</evidence>
<evidence type="ECO:0000256" key="2">
    <source>
        <dbReference type="ARBA" id="ARBA00004298"/>
    </source>
</evidence>
<dbReference type="PANTHER" id="PTHR12966:SF0">
    <property type="entry name" value="NADH DEHYDROGENASE [UBIQUINONE] 1 ALPHA SUBCOMPLEX SUBUNIT 13"/>
    <property type="match status" value="1"/>
</dbReference>
<dbReference type="GO" id="GO:0046872">
    <property type="term" value="F:metal ion binding"/>
    <property type="evidence" value="ECO:0007669"/>
    <property type="project" value="UniProtKB-KW"/>
</dbReference>